<gene>
    <name evidence="1" type="ORF">LCGC14_2515260</name>
</gene>
<dbReference type="Gene3D" id="3.30.420.240">
    <property type="match status" value="1"/>
</dbReference>
<dbReference type="EMBL" id="LAZR01040443">
    <property type="protein sequence ID" value="KKL14479.1"/>
    <property type="molecule type" value="Genomic_DNA"/>
</dbReference>
<reference evidence="1" key="1">
    <citation type="journal article" date="2015" name="Nature">
        <title>Complex archaea that bridge the gap between prokaryotes and eukaryotes.</title>
        <authorList>
            <person name="Spang A."/>
            <person name="Saw J.H."/>
            <person name="Jorgensen S.L."/>
            <person name="Zaremba-Niedzwiedzka K."/>
            <person name="Martijn J."/>
            <person name="Lind A.E."/>
            <person name="van Eijk R."/>
            <person name="Schleper C."/>
            <person name="Guy L."/>
            <person name="Ettema T.J."/>
        </authorList>
    </citation>
    <scope>NUCLEOTIDE SEQUENCE</scope>
</reference>
<feature type="non-terminal residue" evidence="1">
    <location>
        <position position="1"/>
    </location>
</feature>
<dbReference type="AlphaFoldDB" id="A0A0F9AXX0"/>
<sequence>TSTGDIVVESKDEIRKRIGRSTDGADAVMLACKKPEQPMRYSFG</sequence>
<protein>
    <submittedName>
        <fullName evidence="1">Uncharacterized protein</fullName>
    </submittedName>
</protein>
<name>A0A0F9AXX0_9ZZZZ</name>
<proteinExistence type="predicted"/>
<evidence type="ECO:0000313" key="1">
    <source>
        <dbReference type="EMBL" id="KKL14479.1"/>
    </source>
</evidence>
<comment type="caution">
    <text evidence="1">The sequence shown here is derived from an EMBL/GenBank/DDBJ whole genome shotgun (WGS) entry which is preliminary data.</text>
</comment>
<accession>A0A0F9AXX0</accession>
<organism evidence="1">
    <name type="scientific">marine sediment metagenome</name>
    <dbReference type="NCBI Taxonomy" id="412755"/>
    <lineage>
        <taxon>unclassified sequences</taxon>
        <taxon>metagenomes</taxon>
        <taxon>ecological metagenomes</taxon>
    </lineage>
</organism>